<dbReference type="GO" id="GO:0008270">
    <property type="term" value="F:zinc ion binding"/>
    <property type="evidence" value="ECO:0007669"/>
    <property type="project" value="UniProtKB-KW"/>
</dbReference>
<dbReference type="GO" id="GO:0006386">
    <property type="term" value="P:termination of RNA polymerase III transcription"/>
    <property type="evidence" value="ECO:0007669"/>
    <property type="project" value="TreeGrafter"/>
</dbReference>
<keyword evidence="12" id="KW-1185">Reference proteome</keyword>
<dbReference type="AlphaFoldDB" id="A0AA39CIA1"/>
<feature type="binding site" evidence="7">
    <location>
        <position position="59"/>
    </location>
    <ligand>
        <name>Zn(2+)</name>
        <dbReference type="ChEBI" id="CHEBI:29105"/>
        <label>2</label>
    </ligand>
</feature>
<feature type="binding site" evidence="7">
    <location>
        <position position="56"/>
    </location>
    <ligand>
        <name>Zn(2+)</name>
        <dbReference type="ChEBI" id="CHEBI:29105"/>
        <label>2</label>
    </ligand>
</feature>
<comment type="caution">
    <text evidence="11">The sequence shown here is derived from an EMBL/GenBank/DDBJ whole genome shotgun (WGS) entry which is preliminary data.</text>
</comment>
<evidence type="ECO:0000256" key="4">
    <source>
        <dbReference type="ARBA" id="ARBA00022771"/>
    </source>
</evidence>
<keyword evidence="3 7" id="KW-0479">Metal-binding</keyword>
<proteinExistence type="predicted"/>
<gene>
    <name evidence="11" type="primary">RPC11</name>
    <name evidence="11" type="ORF">H2200_006797</name>
</gene>
<evidence type="ECO:0000256" key="7">
    <source>
        <dbReference type="PIRSR" id="PIRSR005586-1"/>
    </source>
</evidence>
<feature type="region of interest" description="Disordered" evidence="9">
    <location>
        <begin position="1"/>
        <end position="25"/>
    </location>
</feature>
<keyword evidence="2" id="KW-0804">Transcription</keyword>
<dbReference type="PANTHER" id="PTHR11239">
    <property type="entry name" value="DNA-DIRECTED RNA POLYMERASE"/>
    <property type="match status" value="1"/>
</dbReference>
<name>A0AA39CIA1_9EURO</name>
<keyword evidence="4 8" id="KW-0863">Zinc-finger</keyword>
<evidence type="ECO:0000313" key="11">
    <source>
        <dbReference type="EMBL" id="KAJ9609026.1"/>
    </source>
</evidence>
<dbReference type="InterPro" id="IPR034014">
    <property type="entry name" value="Zn_ribbon_RPC11_C"/>
</dbReference>
<evidence type="ECO:0000256" key="5">
    <source>
        <dbReference type="ARBA" id="ARBA00022833"/>
    </source>
</evidence>
<protein>
    <submittedName>
        <fullName evidence="11">RNA polymerase III C11 subunit</fullName>
    </submittedName>
</protein>
<sequence>MKQKQKDDILGEEQSDLPVNEVPGGCPNETCDSKKAYFYQLQTRSADEPPTSFFKCIECGKQWREY</sequence>
<evidence type="ECO:0000259" key="10">
    <source>
        <dbReference type="PROSITE" id="PS51133"/>
    </source>
</evidence>
<keyword evidence="2" id="KW-0240">DNA-directed RNA polymerase</keyword>
<organism evidence="11 12">
    <name type="scientific">Cladophialophora chaetospira</name>
    <dbReference type="NCBI Taxonomy" id="386627"/>
    <lineage>
        <taxon>Eukaryota</taxon>
        <taxon>Fungi</taxon>
        <taxon>Dikarya</taxon>
        <taxon>Ascomycota</taxon>
        <taxon>Pezizomycotina</taxon>
        <taxon>Eurotiomycetes</taxon>
        <taxon>Chaetothyriomycetidae</taxon>
        <taxon>Chaetothyriales</taxon>
        <taxon>Herpotrichiellaceae</taxon>
        <taxon>Cladophialophora</taxon>
    </lineage>
</organism>
<dbReference type="EMBL" id="JAPDRK010000009">
    <property type="protein sequence ID" value="KAJ9609026.1"/>
    <property type="molecule type" value="Genomic_DNA"/>
</dbReference>
<dbReference type="Pfam" id="PF01096">
    <property type="entry name" value="Zn_ribbon_TFIIS"/>
    <property type="match status" value="1"/>
</dbReference>
<dbReference type="InterPro" id="IPR001222">
    <property type="entry name" value="Znf_TFIIS"/>
</dbReference>
<evidence type="ECO:0000313" key="12">
    <source>
        <dbReference type="Proteomes" id="UP001172673"/>
    </source>
</evidence>
<dbReference type="InterPro" id="IPR012164">
    <property type="entry name" value="Rpa12/Rpb9/Rpc10/TFS"/>
</dbReference>
<dbReference type="Proteomes" id="UP001172673">
    <property type="component" value="Unassembled WGS sequence"/>
</dbReference>
<dbReference type="GO" id="GO:0003676">
    <property type="term" value="F:nucleic acid binding"/>
    <property type="evidence" value="ECO:0007669"/>
    <property type="project" value="InterPro"/>
</dbReference>
<dbReference type="Gene3D" id="2.20.25.10">
    <property type="match status" value="1"/>
</dbReference>
<dbReference type="GO" id="GO:0003899">
    <property type="term" value="F:DNA-directed RNA polymerase activity"/>
    <property type="evidence" value="ECO:0007669"/>
    <property type="project" value="InterPro"/>
</dbReference>
<reference evidence="11" key="1">
    <citation type="submission" date="2022-10" db="EMBL/GenBank/DDBJ databases">
        <title>Culturing micro-colonial fungi from biological soil crusts in the Mojave desert and describing Neophaeococcomyces mojavensis, and introducing the new genera and species Taxawa tesnikishii.</title>
        <authorList>
            <person name="Kurbessoian T."/>
            <person name="Stajich J.E."/>
        </authorList>
    </citation>
    <scope>NUCLEOTIDE SEQUENCE</scope>
    <source>
        <strain evidence="11">TK_41</strain>
    </source>
</reference>
<keyword evidence="6" id="KW-0539">Nucleus</keyword>
<dbReference type="GO" id="GO:0005666">
    <property type="term" value="C:RNA polymerase III complex"/>
    <property type="evidence" value="ECO:0007669"/>
    <property type="project" value="TreeGrafter"/>
</dbReference>
<dbReference type="CDD" id="cd10509">
    <property type="entry name" value="Zn-ribbon_RPC11"/>
    <property type="match status" value="1"/>
</dbReference>
<evidence type="ECO:0000256" key="8">
    <source>
        <dbReference type="PROSITE-ProRule" id="PRU00472"/>
    </source>
</evidence>
<evidence type="ECO:0000256" key="1">
    <source>
        <dbReference type="ARBA" id="ARBA00004123"/>
    </source>
</evidence>
<accession>A0AA39CIA1</accession>
<dbReference type="PANTHER" id="PTHR11239:SF12">
    <property type="entry name" value="DNA-DIRECTED RNA POLYMERASE III SUBUNIT RPC10"/>
    <property type="match status" value="1"/>
</dbReference>
<dbReference type="PROSITE" id="PS51133">
    <property type="entry name" value="ZF_TFIIS_2"/>
    <property type="match status" value="1"/>
</dbReference>
<comment type="subcellular location">
    <subcellularLocation>
        <location evidence="1">Nucleus</location>
    </subcellularLocation>
</comment>
<feature type="binding site" evidence="7">
    <location>
        <position position="31"/>
    </location>
    <ligand>
        <name>Zn(2+)</name>
        <dbReference type="ChEBI" id="CHEBI:29105"/>
        <label>2</label>
    </ligand>
</feature>
<keyword evidence="5 7" id="KW-0862">Zinc</keyword>
<evidence type="ECO:0000256" key="3">
    <source>
        <dbReference type="ARBA" id="ARBA00022723"/>
    </source>
</evidence>
<feature type="binding site" evidence="7">
    <location>
        <position position="26"/>
    </location>
    <ligand>
        <name>Zn(2+)</name>
        <dbReference type="ChEBI" id="CHEBI:29105"/>
        <label>2</label>
    </ligand>
</feature>
<evidence type="ECO:0000256" key="2">
    <source>
        <dbReference type="ARBA" id="ARBA00022478"/>
    </source>
</evidence>
<feature type="domain" description="TFIIS-type" evidence="10">
    <location>
        <begin position="22"/>
        <end position="64"/>
    </location>
</feature>
<dbReference type="SMART" id="SM00440">
    <property type="entry name" value="ZnF_C2C2"/>
    <property type="match status" value="1"/>
</dbReference>
<dbReference type="SUPFAM" id="SSF57783">
    <property type="entry name" value="Zinc beta-ribbon"/>
    <property type="match status" value="1"/>
</dbReference>
<evidence type="ECO:0000256" key="9">
    <source>
        <dbReference type="SAM" id="MobiDB-lite"/>
    </source>
</evidence>
<evidence type="ECO:0000256" key="6">
    <source>
        <dbReference type="ARBA" id="ARBA00023242"/>
    </source>
</evidence>
<dbReference type="PIRSF" id="PIRSF005586">
    <property type="entry name" value="RNApol_RpoM"/>
    <property type="match status" value="1"/>
</dbReference>